<feature type="transmembrane region" description="Helical" evidence="1">
    <location>
        <begin position="109"/>
        <end position="130"/>
    </location>
</feature>
<feature type="transmembrane region" description="Helical" evidence="1">
    <location>
        <begin position="55"/>
        <end position="77"/>
    </location>
</feature>
<evidence type="ECO:0000313" key="2">
    <source>
        <dbReference type="EMBL" id="ATV25952.1"/>
    </source>
</evidence>
<organism evidence="2 3">
    <name type="scientific">Prevotella intermedia</name>
    <dbReference type="NCBI Taxonomy" id="28131"/>
    <lineage>
        <taxon>Bacteria</taxon>
        <taxon>Pseudomonadati</taxon>
        <taxon>Bacteroidota</taxon>
        <taxon>Bacteroidia</taxon>
        <taxon>Bacteroidales</taxon>
        <taxon>Prevotellaceae</taxon>
        <taxon>Prevotella</taxon>
    </lineage>
</organism>
<keyword evidence="1" id="KW-0472">Membrane</keyword>
<sequence>MAILLIMEKQDKAFTIASDIVKLLITLSTGVITFTVTFCRTFLGSVSGVHSIGWLLASWIILVISMIFGFLTLGAMVGNLSKTNKSDIKQSEGEDSEDEKNSGVYSSNITILEIAQILTFVVGVAFVFIFEYQNLSIKDTPTKENLTEFRMIEKSSYSLLDSLKVDTIIISNK</sequence>
<dbReference type="Proteomes" id="UP000229630">
    <property type="component" value="Chromosome 1"/>
</dbReference>
<reference evidence="2 3" key="1">
    <citation type="submission" date="2017-11" db="EMBL/GenBank/DDBJ databases">
        <title>Genome sequencing of Prevotella intermedia KCOM 2837.</title>
        <authorList>
            <person name="Kook J.-K."/>
            <person name="Park S.-N."/>
            <person name="Lim Y.K."/>
        </authorList>
    </citation>
    <scope>NUCLEOTIDE SEQUENCE [LARGE SCALE GENOMIC DNA]</scope>
    <source>
        <strain evidence="2 3">KCOM 2837</strain>
    </source>
</reference>
<keyword evidence="1" id="KW-0812">Transmembrane</keyword>
<name>A0A2D3L5W4_PREIN</name>
<proteinExistence type="predicted"/>
<accession>A0A2D3L5W4</accession>
<gene>
    <name evidence="2" type="ORF">CTM62_03930</name>
</gene>
<dbReference type="EMBL" id="CP024723">
    <property type="protein sequence ID" value="ATV25952.1"/>
    <property type="molecule type" value="Genomic_DNA"/>
</dbReference>
<evidence type="ECO:0000313" key="3">
    <source>
        <dbReference type="Proteomes" id="UP000229630"/>
    </source>
</evidence>
<keyword evidence="1" id="KW-1133">Transmembrane helix</keyword>
<protein>
    <submittedName>
        <fullName evidence="2">Uncharacterized protein</fullName>
    </submittedName>
</protein>
<dbReference type="AlphaFoldDB" id="A0A2D3L5W4"/>
<evidence type="ECO:0000256" key="1">
    <source>
        <dbReference type="SAM" id="Phobius"/>
    </source>
</evidence>
<feature type="transmembrane region" description="Helical" evidence="1">
    <location>
        <begin position="20"/>
        <end position="43"/>
    </location>
</feature>